<protein>
    <submittedName>
        <fullName evidence="1">Uncharacterized protein</fullName>
    </submittedName>
</protein>
<dbReference type="EMBL" id="MLYV02001037">
    <property type="protein sequence ID" value="PSR73980.1"/>
    <property type="molecule type" value="Genomic_DNA"/>
</dbReference>
<comment type="caution">
    <text evidence="1">The sequence shown here is derived from an EMBL/GenBank/DDBJ whole genome shotgun (WGS) entry which is preliminary data.</text>
</comment>
<gene>
    <name evidence="1" type="ORF">PHLCEN_2v10211</name>
</gene>
<organism evidence="1 2">
    <name type="scientific">Hermanssonia centrifuga</name>
    <dbReference type="NCBI Taxonomy" id="98765"/>
    <lineage>
        <taxon>Eukaryota</taxon>
        <taxon>Fungi</taxon>
        <taxon>Dikarya</taxon>
        <taxon>Basidiomycota</taxon>
        <taxon>Agaricomycotina</taxon>
        <taxon>Agaricomycetes</taxon>
        <taxon>Polyporales</taxon>
        <taxon>Meruliaceae</taxon>
        <taxon>Hermanssonia</taxon>
    </lineage>
</organism>
<accession>A0A2R6NNJ7</accession>
<evidence type="ECO:0000313" key="1">
    <source>
        <dbReference type="EMBL" id="PSR73980.1"/>
    </source>
</evidence>
<dbReference type="AlphaFoldDB" id="A0A2R6NNJ7"/>
<evidence type="ECO:0000313" key="2">
    <source>
        <dbReference type="Proteomes" id="UP000186601"/>
    </source>
</evidence>
<reference evidence="1 2" key="1">
    <citation type="submission" date="2018-02" db="EMBL/GenBank/DDBJ databases">
        <title>Genome sequence of the basidiomycete white-rot fungus Phlebia centrifuga.</title>
        <authorList>
            <person name="Granchi Z."/>
            <person name="Peng M."/>
            <person name="de Vries R.P."/>
            <person name="Hilden K."/>
            <person name="Makela M.R."/>
            <person name="Grigoriev I."/>
            <person name="Riley R."/>
        </authorList>
    </citation>
    <scope>NUCLEOTIDE SEQUENCE [LARGE SCALE GENOMIC DNA]</scope>
    <source>
        <strain evidence="1 2">FBCC195</strain>
    </source>
</reference>
<dbReference type="Proteomes" id="UP000186601">
    <property type="component" value="Unassembled WGS sequence"/>
</dbReference>
<keyword evidence="2" id="KW-1185">Reference proteome</keyword>
<sequence>MNGKTADPAWPTPLIQPTLPINNHFGKMVLHWLTRMGYIGPSSKPMQDTATAFSSKEGTTQIVTSNLQSHTSKYSVH</sequence>
<proteinExistence type="predicted"/>
<name>A0A2R6NNJ7_9APHY</name>